<dbReference type="InterPro" id="IPR009339">
    <property type="entry name" value="DUF998"/>
</dbReference>
<evidence type="ECO:0000313" key="3">
    <source>
        <dbReference type="Proteomes" id="UP000198649"/>
    </source>
</evidence>
<gene>
    <name evidence="2" type="ORF">SAMN05216561_10120</name>
</gene>
<dbReference type="OrthoDB" id="5191116at2"/>
<protein>
    <recommendedName>
        <fullName evidence="4">DUF998 domain-containing protein</fullName>
    </recommendedName>
</protein>
<reference evidence="2 3" key="1">
    <citation type="submission" date="2016-10" db="EMBL/GenBank/DDBJ databases">
        <authorList>
            <person name="de Groot N.N."/>
        </authorList>
    </citation>
    <scope>NUCLEOTIDE SEQUENCE [LARGE SCALE GENOMIC DNA]</scope>
    <source>
        <strain evidence="2 3">CGMCC 1.11156</strain>
    </source>
</reference>
<feature type="transmembrane region" description="Helical" evidence="1">
    <location>
        <begin position="160"/>
        <end position="179"/>
    </location>
</feature>
<dbReference type="RefSeq" id="WP_091109400.1">
    <property type="nucleotide sequence ID" value="NZ_BKAF01000001.1"/>
</dbReference>
<feature type="transmembrane region" description="Helical" evidence="1">
    <location>
        <begin position="100"/>
        <end position="121"/>
    </location>
</feature>
<dbReference type="STRING" id="1005945.SAMN05216561_10120"/>
<dbReference type="Proteomes" id="UP000198649">
    <property type="component" value="Unassembled WGS sequence"/>
</dbReference>
<proteinExistence type="predicted"/>
<evidence type="ECO:0008006" key="4">
    <source>
        <dbReference type="Google" id="ProtNLM"/>
    </source>
</evidence>
<dbReference type="AlphaFoldDB" id="A0A1I3BBZ0"/>
<dbReference type="EMBL" id="FOQG01000001">
    <property type="protein sequence ID" value="SFH59231.1"/>
    <property type="molecule type" value="Genomic_DNA"/>
</dbReference>
<dbReference type="Pfam" id="PF06197">
    <property type="entry name" value="DUF998"/>
    <property type="match status" value="1"/>
</dbReference>
<keyword evidence="3" id="KW-1185">Reference proteome</keyword>
<keyword evidence="1" id="KW-0812">Transmembrane</keyword>
<feature type="transmembrane region" description="Helical" evidence="1">
    <location>
        <begin position="69"/>
        <end position="88"/>
    </location>
</feature>
<keyword evidence="1" id="KW-0472">Membrane</keyword>
<organism evidence="2 3">
    <name type="scientific">Nocardioides psychrotolerans</name>
    <dbReference type="NCBI Taxonomy" id="1005945"/>
    <lineage>
        <taxon>Bacteria</taxon>
        <taxon>Bacillati</taxon>
        <taxon>Actinomycetota</taxon>
        <taxon>Actinomycetes</taxon>
        <taxon>Propionibacteriales</taxon>
        <taxon>Nocardioidaceae</taxon>
        <taxon>Nocardioides</taxon>
    </lineage>
</organism>
<feature type="transmembrane region" description="Helical" evidence="1">
    <location>
        <begin position="127"/>
        <end position="148"/>
    </location>
</feature>
<evidence type="ECO:0000313" key="2">
    <source>
        <dbReference type="EMBL" id="SFH59231.1"/>
    </source>
</evidence>
<name>A0A1I3BBZ0_9ACTN</name>
<keyword evidence="1" id="KW-1133">Transmembrane helix</keyword>
<evidence type="ECO:0000256" key="1">
    <source>
        <dbReference type="SAM" id="Phobius"/>
    </source>
</evidence>
<accession>A0A1I3BBZ0</accession>
<sequence>MAQALRRAVGGALLLTQPFVIAVQLLVATRWSAGDYDLTVNTISDLGAVSCTTIGAAYGPVAVCSPWHALMNAAFVLIGACLALGAVLASRDLAGRRTTWVAGLLLVVSGVSSAAVGLAPLDSAPALHTLVALPVFVAQPVALVLLGLGWRHALPRVSRGLLVAGLVAAAGGIAFGVTLVVGEPGGLYERVSLWSCHLGVALLGATLLHARGTRGLVLEDG</sequence>
<feature type="transmembrane region" description="Helical" evidence="1">
    <location>
        <begin position="12"/>
        <end position="31"/>
    </location>
</feature>